<evidence type="ECO:0000256" key="1">
    <source>
        <dbReference type="SAM" id="Phobius"/>
    </source>
</evidence>
<keyword evidence="1" id="KW-0472">Membrane</keyword>
<name>A0A238U584_9FLAO</name>
<dbReference type="OrthoDB" id="1202475at2"/>
<proteinExistence type="predicted"/>
<dbReference type="EMBL" id="LT899436">
    <property type="protein sequence ID" value="SNR14195.1"/>
    <property type="molecule type" value="Genomic_DNA"/>
</dbReference>
<keyword evidence="1" id="KW-1133">Transmembrane helix</keyword>
<organism evidence="2 3">
    <name type="scientific">Tenacibaculum jejuense</name>
    <dbReference type="NCBI Taxonomy" id="584609"/>
    <lineage>
        <taxon>Bacteria</taxon>
        <taxon>Pseudomonadati</taxon>
        <taxon>Bacteroidota</taxon>
        <taxon>Flavobacteriia</taxon>
        <taxon>Flavobacteriales</taxon>
        <taxon>Flavobacteriaceae</taxon>
        <taxon>Tenacibaculum</taxon>
    </lineage>
</organism>
<evidence type="ECO:0000313" key="3">
    <source>
        <dbReference type="Proteomes" id="UP000215214"/>
    </source>
</evidence>
<reference evidence="2 3" key="1">
    <citation type="submission" date="2017-07" db="EMBL/GenBank/DDBJ databases">
        <authorList>
            <person name="Sun Z.S."/>
            <person name="Albrecht U."/>
            <person name="Echele G."/>
            <person name="Lee C.C."/>
        </authorList>
    </citation>
    <scope>NUCLEOTIDE SEQUENCE [LARGE SCALE GENOMIC DNA]</scope>
    <source>
        <strain evidence="3">type strain: KCTC 22618</strain>
    </source>
</reference>
<keyword evidence="3" id="KW-1185">Reference proteome</keyword>
<dbReference type="AlphaFoldDB" id="A0A238U584"/>
<protein>
    <submittedName>
        <fullName evidence="2">Membrane protein</fullName>
    </submittedName>
</protein>
<feature type="transmembrane region" description="Helical" evidence="1">
    <location>
        <begin position="12"/>
        <end position="31"/>
    </location>
</feature>
<sequence length="166" mass="19868">MQYWYNVKLELTISKVLFFIGFMSVGLYSLAKDWRNFLTKTMIGAFGICFVLNLHLWTEYYKSLQKQKRLTEYYELDTCEKMKNRFSIDLKKGELKYFHFGIGSIIGMDEILGSKYNIEYYSMGCILRSEMECYNKLIDKHLKKKFNKSISDIQKETDFYKLTESE</sequence>
<dbReference type="RefSeq" id="WP_095069056.1">
    <property type="nucleotide sequence ID" value="NZ_LT899436.1"/>
</dbReference>
<feature type="transmembrane region" description="Helical" evidence="1">
    <location>
        <begin position="37"/>
        <end position="58"/>
    </location>
</feature>
<evidence type="ECO:0000313" key="2">
    <source>
        <dbReference type="EMBL" id="SNR14195.1"/>
    </source>
</evidence>
<keyword evidence="1" id="KW-0812">Transmembrane</keyword>
<accession>A0A238U584</accession>
<gene>
    <name evidence="2" type="ORF">TJEJU_0397</name>
</gene>
<dbReference type="KEGG" id="tje:TJEJU_0397"/>
<dbReference type="Proteomes" id="UP000215214">
    <property type="component" value="Chromosome TJEJU"/>
</dbReference>